<gene>
    <name evidence="1" type="ORF">V4C55_14245</name>
</gene>
<dbReference type="RefSeq" id="WP_201651089.1">
    <property type="nucleotide sequence ID" value="NZ_CAJHCS010000011.1"/>
</dbReference>
<keyword evidence="2" id="KW-1185">Reference proteome</keyword>
<name>A0ABU9QBU5_9BURK</name>
<organism evidence="1 2">
    <name type="scientific">Paraburkholderia sabiae</name>
    <dbReference type="NCBI Taxonomy" id="273251"/>
    <lineage>
        <taxon>Bacteria</taxon>
        <taxon>Pseudomonadati</taxon>
        <taxon>Pseudomonadota</taxon>
        <taxon>Betaproteobacteria</taxon>
        <taxon>Burkholderiales</taxon>
        <taxon>Burkholderiaceae</taxon>
        <taxon>Paraburkholderia</taxon>
    </lineage>
</organism>
<dbReference type="Proteomes" id="UP001494588">
    <property type="component" value="Unassembled WGS sequence"/>
</dbReference>
<proteinExistence type="predicted"/>
<evidence type="ECO:0000313" key="2">
    <source>
        <dbReference type="Proteomes" id="UP001494588"/>
    </source>
</evidence>
<comment type="caution">
    <text evidence="1">The sequence shown here is derived from an EMBL/GenBank/DDBJ whole genome shotgun (WGS) entry which is preliminary data.</text>
</comment>
<sequence>MKAHPREEDAGCRRASGFLSLVDERGVIHFWSRYFVYLNKVSEILKVKFCALFCGVKRLAGNAM</sequence>
<dbReference type="EMBL" id="JAZHGC010000010">
    <property type="protein sequence ID" value="MEM5286878.1"/>
    <property type="molecule type" value="Genomic_DNA"/>
</dbReference>
<accession>A0ABU9QBU5</accession>
<protein>
    <submittedName>
        <fullName evidence="1">Uncharacterized protein</fullName>
    </submittedName>
</protein>
<evidence type="ECO:0000313" key="1">
    <source>
        <dbReference type="EMBL" id="MEM5286878.1"/>
    </source>
</evidence>
<reference evidence="1 2" key="1">
    <citation type="submission" date="2024-01" db="EMBL/GenBank/DDBJ databases">
        <title>The diversity of rhizobia nodulating Mimosa spp. in eleven states of Brazil covering several biomes is determined by host plant, location, and edaphic factors.</title>
        <authorList>
            <person name="Rouws L."/>
            <person name="Barauna A."/>
            <person name="Beukes C."/>
            <person name="De Faria S.M."/>
            <person name="Gross E."/>
            <person name="Dos Reis Junior F.B."/>
            <person name="Simon M."/>
            <person name="Maluk M."/>
            <person name="Odee D.W."/>
            <person name="Kenicer G."/>
            <person name="Young J.P.W."/>
            <person name="Reis V.M."/>
            <person name="Zilli J."/>
            <person name="James E.K."/>
        </authorList>
    </citation>
    <scope>NUCLEOTIDE SEQUENCE [LARGE SCALE GENOMIC DNA]</scope>
    <source>
        <strain evidence="1 2">JPY77</strain>
    </source>
</reference>